<accession>A0A1I3DTD4</accession>
<dbReference type="RefSeq" id="WP_246166377.1">
    <property type="nucleotide sequence ID" value="NZ_BKAF01000020.1"/>
</dbReference>
<evidence type="ECO:0000313" key="3">
    <source>
        <dbReference type="EMBL" id="SFH89913.1"/>
    </source>
</evidence>
<dbReference type="AlphaFoldDB" id="A0A1I3DTD4"/>
<feature type="domain" description="Putative Flp pilus-assembly TadG-like N-terminal" evidence="2">
    <location>
        <begin position="17"/>
        <end position="64"/>
    </location>
</feature>
<gene>
    <name evidence="3" type="ORF">SAMN05216561_10375</name>
</gene>
<dbReference type="GO" id="GO:0004386">
    <property type="term" value="F:helicase activity"/>
    <property type="evidence" value="ECO:0007669"/>
    <property type="project" value="UniProtKB-KW"/>
</dbReference>
<keyword evidence="1" id="KW-0812">Transmembrane</keyword>
<keyword evidence="3" id="KW-0547">Nucleotide-binding</keyword>
<dbReference type="Pfam" id="PF13400">
    <property type="entry name" value="Tad"/>
    <property type="match status" value="1"/>
</dbReference>
<keyword evidence="1" id="KW-0472">Membrane</keyword>
<dbReference type="EMBL" id="FOQG01000003">
    <property type="protein sequence ID" value="SFH89913.1"/>
    <property type="molecule type" value="Genomic_DNA"/>
</dbReference>
<keyword evidence="3" id="KW-0378">Hydrolase</keyword>
<dbReference type="InterPro" id="IPR028087">
    <property type="entry name" value="Tad_N"/>
</dbReference>
<proteinExistence type="predicted"/>
<feature type="transmembrane region" description="Helical" evidence="1">
    <location>
        <begin position="21"/>
        <end position="46"/>
    </location>
</feature>
<evidence type="ECO:0000313" key="4">
    <source>
        <dbReference type="Proteomes" id="UP000198649"/>
    </source>
</evidence>
<evidence type="ECO:0000259" key="2">
    <source>
        <dbReference type="Pfam" id="PF13400"/>
    </source>
</evidence>
<keyword evidence="3" id="KW-0067">ATP-binding</keyword>
<keyword evidence="4" id="KW-1185">Reference proteome</keyword>
<reference evidence="3 4" key="1">
    <citation type="submission" date="2016-10" db="EMBL/GenBank/DDBJ databases">
        <authorList>
            <person name="de Groot N.N."/>
        </authorList>
    </citation>
    <scope>NUCLEOTIDE SEQUENCE [LARGE SCALE GENOMIC DNA]</scope>
    <source>
        <strain evidence="3 4">CGMCC 1.11156</strain>
    </source>
</reference>
<keyword evidence="3" id="KW-0347">Helicase</keyword>
<protein>
    <submittedName>
        <fullName evidence="3">Helicase/secretion neighborhood TadE-like protein</fullName>
    </submittedName>
</protein>
<dbReference type="NCBIfam" id="TIGR03816">
    <property type="entry name" value="tadE_like_DECH"/>
    <property type="match status" value="1"/>
</dbReference>
<dbReference type="STRING" id="1005945.SAMN05216561_10375"/>
<dbReference type="InterPro" id="IPR021202">
    <property type="entry name" value="Rv3654c-like"/>
</dbReference>
<organism evidence="3 4">
    <name type="scientific">Nocardioides psychrotolerans</name>
    <dbReference type="NCBI Taxonomy" id="1005945"/>
    <lineage>
        <taxon>Bacteria</taxon>
        <taxon>Bacillati</taxon>
        <taxon>Actinomycetota</taxon>
        <taxon>Actinomycetes</taxon>
        <taxon>Propionibacteriales</taxon>
        <taxon>Nocardioidaceae</taxon>
        <taxon>Nocardioides</taxon>
    </lineage>
</organism>
<sequence length="128" mass="12887">MTRLPPGRCARRHDARGAITLLVVAISGLLLLLGSALGVVAAMVVAHRTAQAAADLAAVAGATALQRGRDPCATAADIAVANGASLTSCTVDGRDVLVDVSVRGPRWLGQEADLDGRARAGPASGVRQ</sequence>
<name>A0A1I3DTD4_9ACTN</name>
<evidence type="ECO:0000256" key="1">
    <source>
        <dbReference type="SAM" id="Phobius"/>
    </source>
</evidence>
<dbReference type="Proteomes" id="UP000198649">
    <property type="component" value="Unassembled WGS sequence"/>
</dbReference>
<keyword evidence="1" id="KW-1133">Transmembrane helix</keyword>